<evidence type="ECO:0000313" key="2">
    <source>
        <dbReference type="EMBL" id="KAJ8415657.1"/>
    </source>
</evidence>
<feature type="region of interest" description="Disordered" evidence="1">
    <location>
        <begin position="26"/>
        <end position="72"/>
    </location>
</feature>
<accession>A0AAD7T839</accession>
<evidence type="ECO:0000313" key="3">
    <source>
        <dbReference type="Proteomes" id="UP001221898"/>
    </source>
</evidence>
<reference evidence="2" key="1">
    <citation type="journal article" date="2023" name="Science">
        <title>Genome structures resolve the early diversification of teleost fishes.</title>
        <authorList>
            <person name="Parey E."/>
            <person name="Louis A."/>
            <person name="Montfort J."/>
            <person name="Bouchez O."/>
            <person name="Roques C."/>
            <person name="Iampietro C."/>
            <person name="Lluch J."/>
            <person name="Castinel A."/>
            <person name="Donnadieu C."/>
            <person name="Desvignes T."/>
            <person name="Floi Bucao C."/>
            <person name="Jouanno E."/>
            <person name="Wen M."/>
            <person name="Mejri S."/>
            <person name="Dirks R."/>
            <person name="Jansen H."/>
            <person name="Henkel C."/>
            <person name="Chen W.J."/>
            <person name="Zahm M."/>
            <person name="Cabau C."/>
            <person name="Klopp C."/>
            <person name="Thompson A.W."/>
            <person name="Robinson-Rechavi M."/>
            <person name="Braasch I."/>
            <person name="Lecointre G."/>
            <person name="Bobe J."/>
            <person name="Postlethwait J.H."/>
            <person name="Berthelot C."/>
            <person name="Roest Crollius H."/>
            <person name="Guiguen Y."/>
        </authorList>
    </citation>
    <scope>NUCLEOTIDE SEQUENCE</scope>
    <source>
        <strain evidence="2">NC1722</strain>
    </source>
</reference>
<dbReference type="EMBL" id="JAINUG010000008">
    <property type="protein sequence ID" value="KAJ8415657.1"/>
    <property type="molecule type" value="Genomic_DNA"/>
</dbReference>
<protein>
    <submittedName>
        <fullName evidence="2">Uncharacterized protein</fullName>
    </submittedName>
</protein>
<proteinExistence type="predicted"/>
<dbReference type="AlphaFoldDB" id="A0AAD7T839"/>
<dbReference type="Proteomes" id="UP001221898">
    <property type="component" value="Unassembled WGS sequence"/>
</dbReference>
<organism evidence="2 3">
    <name type="scientific">Aldrovandia affinis</name>
    <dbReference type="NCBI Taxonomy" id="143900"/>
    <lineage>
        <taxon>Eukaryota</taxon>
        <taxon>Metazoa</taxon>
        <taxon>Chordata</taxon>
        <taxon>Craniata</taxon>
        <taxon>Vertebrata</taxon>
        <taxon>Euteleostomi</taxon>
        <taxon>Actinopterygii</taxon>
        <taxon>Neopterygii</taxon>
        <taxon>Teleostei</taxon>
        <taxon>Notacanthiformes</taxon>
        <taxon>Halosauridae</taxon>
        <taxon>Aldrovandia</taxon>
    </lineage>
</organism>
<gene>
    <name evidence="2" type="ORF">AAFF_G00402140</name>
</gene>
<comment type="caution">
    <text evidence="2">The sequence shown here is derived from an EMBL/GenBank/DDBJ whole genome shotgun (WGS) entry which is preliminary data.</text>
</comment>
<evidence type="ECO:0000256" key="1">
    <source>
        <dbReference type="SAM" id="MobiDB-lite"/>
    </source>
</evidence>
<name>A0AAD7T839_9TELE</name>
<keyword evidence="3" id="KW-1185">Reference proteome</keyword>
<feature type="compositionally biased region" description="Basic residues" evidence="1">
    <location>
        <begin position="39"/>
        <end position="49"/>
    </location>
</feature>
<sequence length="96" mass="10984">MAASELWVRWKTLGMRKRLQRAWPFRAANSSATGEGKKGRLARHRRRRQQPSSDSAWPLGKENHKPQGSSRGKVGCQCWLYGVTLTVPHCGERLRE</sequence>